<dbReference type="STRING" id="39482.ERS852491_01796"/>
<name>A0A174DVS4_9FIRM</name>
<dbReference type="InterPro" id="IPR025117">
    <property type="entry name" value="DUF4037"/>
</dbReference>
<dbReference type="GeneID" id="93336083"/>
<gene>
    <name evidence="2" type="ORF">ERS852491_01796</name>
</gene>
<dbReference type="EMBL" id="CYZU01000013">
    <property type="protein sequence ID" value="CUO29317.1"/>
    <property type="molecule type" value="Genomic_DNA"/>
</dbReference>
<dbReference type="OrthoDB" id="3030at2"/>
<dbReference type="Pfam" id="PF13228">
    <property type="entry name" value="DUF4037"/>
    <property type="match status" value="1"/>
</dbReference>
<sequence length="336" mass="38614">MVQSNGLQLEKKGLELSQEYYETIGRPVLEELFPAYMDKIAVGLVGEGSECFGYDDMISMDHDYGPSFCIWLTKKDYEVIGEEMSEIYDALPKEYGGISAKTHRTEAEGRRGVLEIDKFYRKFLGARGVPEKLPDWLIIPEHYLAVATNGKVFEDNLGEFTGIREQLLGYYPEDIRLKKIAARAITMAHSGQCNYSRMMRRHDTVAAVLALSEFIRAAISMVYLLNKKYTPYYKWMWKGMKGMDKLTEVRTILKKLVDVGPNRGSWYTNEWNTYQIELNRNDKVIVMIEDICALVIEEMKNQGISNSSSDYLEEHAYAARHRIKDDTIRSLPVMAS</sequence>
<evidence type="ECO:0000313" key="3">
    <source>
        <dbReference type="Proteomes" id="UP000095544"/>
    </source>
</evidence>
<evidence type="ECO:0000259" key="1">
    <source>
        <dbReference type="Pfam" id="PF13228"/>
    </source>
</evidence>
<accession>A0A174DVS4</accession>
<feature type="domain" description="DUF4037" evidence="1">
    <location>
        <begin position="136"/>
        <end position="236"/>
    </location>
</feature>
<proteinExistence type="predicted"/>
<organism evidence="2 3">
    <name type="scientific">Faecalicatena contorta</name>
    <dbReference type="NCBI Taxonomy" id="39482"/>
    <lineage>
        <taxon>Bacteria</taxon>
        <taxon>Bacillati</taxon>
        <taxon>Bacillota</taxon>
        <taxon>Clostridia</taxon>
        <taxon>Lachnospirales</taxon>
        <taxon>Lachnospiraceae</taxon>
        <taxon>Faecalicatena</taxon>
    </lineage>
</organism>
<protein>
    <recommendedName>
        <fullName evidence="1">DUF4037 domain-containing protein</fullName>
    </recommendedName>
</protein>
<dbReference type="AlphaFoldDB" id="A0A174DVS4"/>
<reference evidence="2 3" key="1">
    <citation type="submission" date="2015-09" db="EMBL/GenBank/DDBJ databases">
        <authorList>
            <consortium name="Pathogen Informatics"/>
        </authorList>
    </citation>
    <scope>NUCLEOTIDE SEQUENCE [LARGE SCALE GENOMIC DNA]</scope>
    <source>
        <strain evidence="2 3">2789STDY5834876</strain>
    </source>
</reference>
<dbReference type="RefSeq" id="WP_025655712.1">
    <property type="nucleotide sequence ID" value="NZ_BQNQ01000001.1"/>
</dbReference>
<dbReference type="Proteomes" id="UP000095544">
    <property type="component" value="Unassembled WGS sequence"/>
</dbReference>
<evidence type="ECO:0000313" key="2">
    <source>
        <dbReference type="EMBL" id="CUO29317.1"/>
    </source>
</evidence>